<proteinExistence type="predicted"/>
<keyword evidence="3" id="KW-1185">Reference proteome</keyword>
<reference evidence="3" key="1">
    <citation type="submission" date="2016-02" db="EMBL/GenBank/DDBJ databases">
        <authorList>
            <person name="Wibberg D."/>
        </authorList>
    </citation>
    <scope>NUCLEOTIDE SEQUENCE [LARGE SCALE GENOMIC DNA]</scope>
</reference>
<dbReference type="RefSeq" id="WP_165036661.1">
    <property type="nucleotide sequence ID" value="NZ_CAAAFT010000241.1"/>
</dbReference>
<gene>
    <name evidence="2" type="ORF">FDG2_3340</name>
</gene>
<feature type="region of interest" description="Disordered" evidence="1">
    <location>
        <begin position="1"/>
        <end position="32"/>
    </location>
</feature>
<dbReference type="Proteomes" id="UP000199013">
    <property type="component" value="Unassembled WGS sequence"/>
</dbReference>
<sequence length="53" mass="5654">MNSEAGISERAGRRRVRPPCLIKDPANATDPLGLDADPHLRLSAAFTELALAV</sequence>
<protein>
    <submittedName>
        <fullName evidence="2">Uncharacterized protein</fullName>
    </submittedName>
</protein>
<evidence type="ECO:0000313" key="3">
    <source>
        <dbReference type="Proteomes" id="UP000199013"/>
    </source>
</evidence>
<accession>A0A1C3NZH3</accession>
<evidence type="ECO:0000313" key="2">
    <source>
        <dbReference type="EMBL" id="SBW22944.1"/>
    </source>
</evidence>
<organism evidence="2 3">
    <name type="scientific">Candidatus Protofrankia californiensis</name>
    <dbReference type="NCBI Taxonomy" id="1839754"/>
    <lineage>
        <taxon>Bacteria</taxon>
        <taxon>Bacillati</taxon>
        <taxon>Actinomycetota</taxon>
        <taxon>Actinomycetes</taxon>
        <taxon>Frankiales</taxon>
        <taxon>Frankiaceae</taxon>
        <taxon>Protofrankia</taxon>
    </lineage>
</organism>
<dbReference type="AlphaFoldDB" id="A0A1C3NZH3"/>
<evidence type="ECO:0000256" key="1">
    <source>
        <dbReference type="SAM" id="MobiDB-lite"/>
    </source>
</evidence>
<name>A0A1C3NZH3_9ACTN</name>
<dbReference type="EMBL" id="FLUV01001400">
    <property type="protein sequence ID" value="SBW22944.1"/>
    <property type="molecule type" value="Genomic_DNA"/>
</dbReference>